<evidence type="ECO:0008006" key="3">
    <source>
        <dbReference type="Google" id="ProtNLM"/>
    </source>
</evidence>
<dbReference type="Proteomes" id="UP000095780">
    <property type="component" value="Unassembled WGS sequence"/>
</dbReference>
<name>A0A174ZDY3_9FIRM</name>
<protein>
    <recommendedName>
        <fullName evidence="3">DUF2971 domain-containing protein</fullName>
    </recommendedName>
</protein>
<accession>A0A174ZDY3</accession>
<evidence type="ECO:0000313" key="1">
    <source>
        <dbReference type="EMBL" id="CUQ85394.1"/>
    </source>
</evidence>
<sequence length="269" mass="32097">MYGIGFYDEYLKRMGNLKDKSDMATPYKIEYLKKIIKNNKVYKYISFQENADIKIQTLKDNKIWFSFYKTLNDETEFSIDYKMKKVVDRTGYSKQHIEFLINYLTEMYDVFSLTYAYEDYMWDEYASNGNGVCIEYNIGNYDFLYPVEYCDKDTIDFTEMVINSLKNGGAELSIIPWVIKNQYNKTSNLDSTKEKEIRMLYCPYDLAEFNNGILEYDIKERMRYKGIAKLYTDFNMAISQIMIGSKCSEKIKRELICYCETNKIKIEYV</sequence>
<reference evidence="1 2" key="1">
    <citation type="submission" date="2015-09" db="EMBL/GenBank/DDBJ databases">
        <authorList>
            <consortium name="Pathogen Informatics"/>
        </authorList>
    </citation>
    <scope>NUCLEOTIDE SEQUENCE [LARGE SCALE GENOMIC DNA]</scope>
    <source>
        <strain evidence="1 2">2789STDY5834878</strain>
    </source>
</reference>
<gene>
    <name evidence="1" type="ORF">ERS852492_01608</name>
</gene>
<evidence type="ECO:0000313" key="2">
    <source>
        <dbReference type="Proteomes" id="UP000095780"/>
    </source>
</evidence>
<dbReference type="RefSeq" id="WP_055287058.1">
    <property type="nucleotide sequence ID" value="NZ_CABIXW010000004.1"/>
</dbReference>
<dbReference type="AlphaFoldDB" id="A0A174ZDY3"/>
<dbReference type="EMBL" id="CZBV01000004">
    <property type="protein sequence ID" value="CUQ85394.1"/>
    <property type="molecule type" value="Genomic_DNA"/>
</dbReference>
<proteinExistence type="predicted"/>
<organism evidence="1 2">
    <name type="scientific">Lachnospira eligens</name>
    <dbReference type="NCBI Taxonomy" id="39485"/>
    <lineage>
        <taxon>Bacteria</taxon>
        <taxon>Bacillati</taxon>
        <taxon>Bacillota</taxon>
        <taxon>Clostridia</taxon>
        <taxon>Lachnospirales</taxon>
        <taxon>Lachnospiraceae</taxon>
        <taxon>Lachnospira</taxon>
    </lineage>
</organism>